<dbReference type="KEGG" id="pmic:NW74_03640"/>
<dbReference type="InterPro" id="IPR039418">
    <property type="entry name" value="LexA-like"/>
</dbReference>
<dbReference type="CDD" id="cd00093">
    <property type="entry name" value="HTH_XRE"/>
    <property type="match status" value="1"/>
</dbReference>
<evidence type="ECO:0000313" key="7">
    <source>
        <dbReference type="EMBL" id="WBB30222.1"/>
    </source>
</evidence>
<dbReference type="Proteomes" id="UP000031386">
    <property type="component" value="Chromosome"/>
</dbReference>
<dbReference type="PROSITE" id="PS50943">
    <property type="entry name" value="HTH_CROC1"/>
    <property type="match status" value="1"/>
</dbReference>
<evidence type="ECO:0000313" key="5">
    <source>
        <dbReference type="EMBL" id="AIZ36496.1"/>
    </source>
</evidence>
<evidence type="ECO:0000256" key="1">
    <source>
        <dbReference type="ARBA" id="ARBA00023015"/>
    </source>
</evidence>
<dbReference type="OrthoDB" id="9802364at2"/>
<dbReference type="InterPro" id="IPR015927">
    <property type="entry name" value="Peptidase_S24_S26A/B/C"/>
</dbReference>
<dbReference type="EMBL" id="CP009761">
    <property type="protein sequence ID" value="AIZ36496.1"/>
    <property type="molecule type" value="Genomic_DNA"/>
</dbReference>
<name>A0A0B4S1H4_9FIRM</name>
<sequence length="212" mass="24159">MTTGERLKELRQKANLTLQDAGELIGTSKQNLFKYENDIITNIPIDRLVKLAEIYNSSPIEILGWEHYSNIPNSTKASIYNYLPYGVSAGLPEGPDYDVDFEKIEISDSVMGPYANDDDILIMHVNGESMNKIIPNGSYIAVKLNYPIYNLEDEDIVVFSENGEYSLKLFFRDGEDIIFRPCSTYHSFTDFKFSKDDEFSILGKVVMYCVNL</sequence>
<feature type="domain" description="HTH cro/C1-type" evidence="4">
    <location>
        <begin position="7"/>
        <end position="62"/>
    </location>
</feature>
<organism evidence="5 8">
    <name type="scientific">Parvimonas micra</name>
    <dbReference type="NCBI Taxonomy" id="33033"/>
    <lineage>
        <taxon>Bacteria</taxon>
        <taxon>Bacillati</taxon>
        <taxon>Bacillota</taxon>
        <taxon>Tissierellia</taxon>
        <taxon>Tissierellales</taxon>
        <taxon>Peptoniphilaceae</taxon>
        <taxon>Parvimonas</taxon>
    </lineage>
</organism>
<dbReference type="PANTHER" id="PTHR40661:SF1">
    <property type="entry name" value="HTH CRO_C1-TYPE DOMAIN-CONTAINING PROTEIN"/>
    <property type="match status" value="1"/>
</dbReference>
<dbReference type="EMBL" id="CP101412">
    <property type="protein sequence ID" value="WBB30222.1"/>
    <property type="molecule type" value="Genomic_DNA"/>
</dbReference>
<keyword evidence="3" id="KW-0804">Transcription</keyword>
<dbReference type="PANTHER" id="PTHR40661">
    <property type="match status" value="1"/>
</dbReference>
<reference evidence="5 8" key="1">
    <citation type="submission" date="2014-10" db="EMBL/GenBank/DDBJ databases">
        <title>Complete genome sequence of Parvimonas micra KCOM 1535 (= ChDC B708).</title>
        <authorList>
            <person name="Kook J.-K."/>
            <person name="Park S.-N."/>
            <person name="Lim Y.K."/>
            <person name="Roh H."/>
        </authorList>
    </citation>
    <scope>NUCLEOTIDE SEQUENCE [LARGE SCALE GENOMIC DNA]</scope>
    <source>
        <strain evidence="5">KCOM 1535</strain>
        <strain evidence="8">KCOM 1535 / ChDC B708</strain>
    </source>
</reference>
<dbReference type="AlphaFoldDB" id="A0A0B4S1H4"/>
<evidence type="ECO:0000256" key="2">
    <source>
        <dbReference type="ARBA" id="ARBA00023125"/>
    </source>
</evidence>
<dbReference type="Gene3D" id="1.10.260.40">
    <property type="entry name" value="lambda repressor-like DNA-binding domains"/>
    <property type="match status" value="1"/>
</dbReference>
<dbReference type="InterPro" id="IPR010982">
    <property type="entry name" value="Lambda_DNA-bd_dom_sf"/>
</dbReference>
<reference evidence="6" key="2">
    <citation type="submission" date="2020-04" db="EMBL/GenBank/DDBJ databases">
        <title>Deep metagenomics examines the oral microbiome during advanced dental caries in children, revealing novel taxa and co-occurrences with host molecules.</title>
        <authorList>
            <person name="Baker J.L."/>
            <person name="Morton J.T."/>
            <person name="Dinis M."/>
            <person name="Alvarez R."/>
            <person name="Tran N.C."/>
            <person name="Knight R."/>
            <person name="Edlund A."/>
        </authorList>
    </citation>
    <scope>NUCLEOTIDE SEQUENCE</scope>
    <source>
        <strain evidence="6">JCVI_23_bin.11</strain>
    </source>
</reference>
<protein>
    <submittedName>
        <fullName evidence="5">DNA-binding protein</fullName>
    </submittedName>
    <submittedName>
        <fullName evidence="6">Helix-turn-helix transcriptional regulator</fullName>
    </submittedName>
    <submittedName>
        <fullName evidence="7">XRE family transcriptional regulator</fullName>
    </submittedName>
</protein>
<keyword evidence="1" id="KW-0805">Transcription regulation</keyword>
<dbReference type="SMART" id="SM00530">
    <property type="entry name" value="HTH_XRE"/>
    <property type="match status" value="1"/>
</dbReference>
<dbReference type="EMBL" id="JABZRE010000013">
    <property type="protein sequence ID" value="MBF1307043.1"/>
    <property type="molecule type" value="Genomic_DNA"/>
</dbReference>
<keyword evidence="2 5" id="KW-0238">DNA-binding</keyword>
<dbReference type="GO" id="GO:0003677">
    <property type="term" value="F:DNA binding"/>
    <property type="evidence" value="ECO:0007669"/>
    <property type="project" value="UniProtKB-KW"/>
</dbReference>
<dbReference type="SUPFAM" id="SSF51306">
    <property type="entry name" value="LexA/Signal peptidase"/>
    <property type="match status" value="1"/>
</dbReference>
<dbReference type="InterPro" id="IPR036286">
    <property type="entry name" value="LexA/Signal_pep-like_sf"/>
</dbReference>
<dbReference type="Proteomes" id="UP001210690">
    <property type="component" value="Chromosome"/>
</dbReference>
<proteinExistence type="predicted"/>
<reference evidence="7" key="3">
    <citation type="submission" date="2022-07" db="EMBL/GenBank/DDBJ databases">
        <title>Parvimonas micra travels from the subgingival sulcus of the human oral cavity to the colorectal adenocarcinoma.</title>
        <authorList>
            <person name="Conde-Perez K."/>
            <person name="Buetas E."/>
            <person name="Aja-Macaya P."/>
            <person name="Martin-De Arribas E."/>
            <person name="Iglesias-Corras I."/>
            <person name="Trigo-Tasende N."/>
            <person name="Nasser-Ali M."/>
            <person name="Estevez L.S."/>
            <person name="Rumbo-Feal S."/>
            <person name="Otero-Alen B."/>
            <person name="Noguera J.F."/>
            <person name="Concha A."/>
            <person name="Pardinas-Lopez S."/>
            <person name="Carda-Dieguez M."/>
            <person name="Gomez-Randulfe I."/>
            <person name="Martinez-Lago N."/>
            <person name="Ladra S."/>
            <person name="Aparicio L.A."/>
            <person name="Bou G."/>
            <person name="Mira A."/>
            <person name="Vallejo J.A."/>
            <person name="Poza M."/>
        </authorList>
    </citation>
    <scope>NUCLEOTIDE SEQUENCE</scope>
    <source>
        <strain evidence="7">PM102KC-G-1</strain>
    </source>
</reference>
<dbReference type="InterPro" id="IPR001387">
    <property type="entry name" value="Cro/C1-type_HTH"/>
</dbReference>
<dbReference type="Gene3D" id="2.10.109.10">
    <property type="entry name" value="Umud Fragment, subunit A"/>
    <property type="match status" value="1"/>
</dbReference>
<keyword evidence="8" id="KW-1185">Reference proteome</keyword>
<dbReference type="Proteomes" id="UP000758611">
    <property type="component" value="Unassembled WGS sequence"/>
</dbReference>
<dbReference type="RefSeq" id="WP_041953868.1">
    <property type="nucleotide sequence ID" value="NZ_CALHGL010000014.1"/>
</dbReference>
<gene>
    <name evidence="6" type="ORF">HXM94_04615</name>
    <name evidence="7" type="ORF">NM222_04395</name>
    <name evidence="5" type="ORF">NW74_03640</name>
</gene>
<dbReference type="SUPFAM" id="SSF47413">
    <property type="entry name" value="lambda repressor-like DNA-binding domains"/>
    <property type="match status" value="1"/>
</dbReference>
<dbReference type="Pfam" id="PF01381">
    <property type="entry name" value="HTH_3"/>
    <property type="match status" value="1"/>
</dbReference>
<dbReference type="CDD" id="cd06529">
    <property type="entry name" value="S24_LexA-like"/>
    <property type="match status" value="1"/>
</dbReference>
<evidence type="ECO:0000259" key="4">
    <source>
        <dbReference type="PROSITE" id="PS50943"/>
    </source>
</evidence>
<accession>A0A0B4S1H4</accession>
<evidence type="ECO:0000313" key="6">
    <source>
        <dbReference type="EMBL" id="MBF1307043.1"/>
    </source>
</evidence>
<evidence type="ECO:0000313" key="8">
    <source>
        <dbReference type="Proteomes" id="UP000031386"/>
    </source>
</evidence>
<dbReference type="Pfam" id="PF00717">
    <property type="entry name" value="Peptidase_S24"/>
    <property type="match status" value="1"/>
</dbReference>
<evidence type="ECO:0000256" key="3">
    <source>
        <dbReference type="ARBA" id="ARBA00023163"/>
    </source>
</evidence>